<keyword evidence="14" id="KW-1185">Reference proteome</keyword>
<reference evidence="13 14" key="1">
    <citation type="submission" date="2010-06" db="EMBL/GenBank/DDBJ databases">
        <title>Complete sequence chromosome of Methanohalobium evestigatum Z-7303.</title>
        <authorList>
            <consortium name="US DOE Joint Genome Institute"/>
            <person name="Lucas S."/>
            <person name="Copeland A."/>
            <person name="Lapidus A."/>
            <person name="Cheng J.-F."/>
            <person name="Bruce D."/>
            <person name="Goodwin L."/>
            <person name="Pitluck S."/>
            <person name="Saunders E."/>
            <person name="Detter J.C."/>
            <person name="Han C."/>
            <person name="Tapia R."/>
            <person name="Land M."/>
            <person name="Hauser L."/>
            <person name="Kyrpides N."/>
            <person name="Mikhailova N."/>
            <person name="Sieprawska-Lupa M."/>
            <person name="Whitman W.B."/>
            <person name="Anderson I."/>
            <person name="Woyke T."/>
        </authorList>
    </citation>
    <scope>NUCLEOTIDE SEQUENCE [LARGE SCALE GENOMIC DNA]</scope>
    <source>
        <strain evidence="14">ATCC BAA-1072 / DSM 3721 / NBRC 107634 / OCM 161 / Z-7303</strain>
    </source>
</reference>
<proteinExistence type="inferred from homology"/>
<evidence type="ECO:0000256" key="3">
    <source>
        <dbReference type="ARBA" id="ARBA00022448"/>
    </source>
</evidence>
<feature type="transmembrane region" description="Helical" evidence="12">
    <location>
        <begin position="132"/>
        <end position="151"/>
    </location>
</feature>
<dbReference type="GO" id="GO:0015379">
    <property type="term" value="F:potassium:chloride symporter activity"/>
    <property type="evidence" value="ECO:0007669"/>
    <property type="project" value="InterPro"/>
</dbReference>
<keyword evidence="6" id="KW-0633">Potassium transport</keyword>
<accession>D7E6G7</accession>
<keyword evidence="4" id="KW-1003">Cell membrane</keyword>
<dbReference type="PANTHER" id="PTHR32024:SF2">
    <property type="entry name" value="TRK SYSTEM POTASSIUM UPTAKE PROTEIN TRKG-RELATED"/>
    <property type="match status" value="1"/>
</dbReference>
<feature type="transmembrane region" description="Helical" evidence="12">
    <location>
        <begin position="270"/>
        <end position="288"/>
    </location>
</feature>
<keyword evidence="10" id="KW-0406">Ion transport</keyword>
<evidence type="ECO:0000256" key="12">
    <source>
        <dbReference type="SAM" id="Phobius"/>
    </source>
</evidence>
<feature type="transmembrane region" description="Helical" evidence="12">
    <location>
        <begin position="68"/>
        <end position="89"/>
    </location>
</feature>
<feature type="transmembrane region" description="Helical" evidence="12">
    <location>
        <begin position="300"/>
        <end position="321"/>
    </location>
</feature>
<keyword evidence="11 12" id="KW-0472">Membrane</keyword>
<dbReference type="STRING" id="644295.Metev_0261"/>
<keyword evidence="8" id="KW-0630">Potassium</keyword>
<feature type="transmembrane region" description="Helical" evidence="12">
    <location>
        <begin position="38"/>
        <end position="56"/>
    </location>
</feature>
<sequence length="479" mass="53324">MNVHIIFNIIGRLLLLLGFIMIIPLFVALYYGEPIEPFTVAITMTILVGTVFLFLFRSTEDEWHHREGFAIVALGWLFAAIFGSIPYMLDGVTPLNAFFESMSGFTTTGSTVFVNIEAHPKGILFWRNMTEWLGGMGIIVLFIAILPKLGVAGRQMFRAEVPGPQEDKLKPRIRETSKILWMVYLVVSIAEAIALKLAGLSVYDAVTHTFTTVSCGGFSPYARSIEAFGSPLVETIIMVFIFISGANFALHYKTLYASRKSLIKDDEFKFYSFVIFSAIALLTLILWRDINIPIIESLRYAAFQVLTIITTTGYATTDFIAWPHSAQMILLILMFAGGCAGSTAGGPKMVRWLLMLKYSRREIFKVIHRRAVTRIKFNKKSVPEDIMQSVISFIAIYFLIFAASSVLLGLLGMDLVSSITASIATLGNIGPGLGAVGPMDNFDVVPALGKVALIGNMWMGRLEIFTVFVMLTPEYWKKW</sequence>
<evidence type="ECO:0000256" key="8">
    <source>
        <dbReference type="ARBA" id="ARBA00022958"/>
    </source>
</evidence>
<dbReference type="EMBL" id="CP002069">
    <property type="protein sequence ID" value="ADI73189.1"/>
    <property type="molecule type" value="Genomic_DNA"/>
</dbReference>
<dbReference type="HOGENOM" id="CLU_030708_0_2_2"/>
<feature type="transmembrane region" description="Helical" evidence="12">
    <location>
        <begin position="12"/>
        <end position="32"/>
    </location>
</feature>
<keyword evidence="7 12" id="KW-0812">Transmembrane</keyword>
<dbReference type="PANTHER" id="PTHR32024">
    <property type="entry name" value="TRK SYSTEM POTASSIUM UPTAKE PROTEIN TRKG-RELATED"/>
    <property type="match status" value="1"/>
</dbReference>
<feature type="transmembrane region" description="Helical" evidence="12">
    <location>
        <begin position="228"/>
        <end position="250"/>
    </location>
</feature>
<organism evidence="13 14">
    <name type="scientific">Methanohalobium evestigatum (strain ATCC BAA-1072 / DSM 3721 / NBRC 107634 / OCM 161 / Z-7303)</name>
    <dbReference type="NCBI Taxonomy" id="644295"/>
    <lineage>
        <taxon>Archaea</taxon>
        <taxon>Methanobacteriati</taxon>
        <taxon>Methanobacteriota</taxon>
        <taxon>Stenosarchaea group</taxon>
        <taxon>Methanomicrobia</taxon>
        <taxon>Methanosarcinales</taxon>
        <taxon>Methanosarcinaceae</taxon>
        <taxon>Methanohalobium</taxon>
    </lineage>
</organism>
<evidence type="ECO:0000256" key="2">
    <source>
        <dbReference type="ARBA" id="ARBA00009137"/>
    </source>
</evidence>
<protein>
    <submittedName>
        <fullName evidence="13">Cation transporter</fullName>
    </submittedName>
</protein>
<keyword evidence="9 12" id="KW-1133">Transmembrane helix</keyword>
<dbReference type="Proteomes" id="UP000000391">
    <property type="component" value="Chromosome"/>
</dbReference>
<evidence type="ECO:0000256" key="1">
    <source>
        <dbReference type="ARBA" id="ARBA00004429"/>
    </source>
</evidence>
<feature type="transmembrane region" description="Helical" evidence="12">
    <location>
        <begin position="328"/>
        <end position="346"/>
    </location>
</feature>
<evidence type="ECO:0000256" key="11">
    <source>
        <dbReference type="ARBA" id="ARBA00023136"/>
    </source>
</evidence>
<comment type="similarity">
    <text evidence="2">Belongs to the TrkH potassium transport family.</text>
</comment>
<feature type="transmembrane region" description="Helical" evidence="12">
    <location>
        <begin position="386"/>
        <end position="411"/>
    </location>
</feature>
<keyword evidence="3" id="KW-0813">Transport</keyword>
<dbReference type="GeneID" id="9345874"/>
<evidence type="ECO:0000313" key="14">
    <source>
        <dbReference type="Proteomes" id="UP000000391"/>
    </source>
</evidence>
<evidence type="ECO:0000256" key="9">
    <source>
        <dbReference type="ARBA" id="ARBA00022989"/>
    </source>
</evidence>
<comment type="subcellular location">
    <subcellularLocation>
        <location evidence="1">Cell inner membrane</location>
        <topology evidence="1">Multi-pass membrane protein</topology>
    </subcellularLocation>
</comment>
<keyword evidence="5" id="KW-0997">Cell inner membrane</keyword>
<dbReference type="KEGG" id="mev:Metev_0261"/>
<evidence type="ECO:0000256" key="10">
    <source>
        <dbReference type="ARBA" id="ARBA00023065"/>
    </source>
</evidence>
<feature type="transmembrane region" description="Helical" evidence="12">
    <location>
        <begin position="179"/>
        <end position="203"/>
    </location>
</feature>
<dbReference type="InterPro" id="IPR004772">
    <property type="entry name" value="TrkH"/>
</dbReference>
<dbReference type="RefSeq" id="WP_013193757.1">
    <property type="nucleotide sequence ID" value="NC_014253.1"/>
</dbReference>
<evidence type="ECO:0000256" key="6">
    <source>
        <dbReference type="ARBA" id="ARBA00022538"/>
    </source>
</evidence>
<dbReference type="Pfam" id="PF02386">
    <property type="entry name" value="TrkH"/>
    <property type="match status" value="1"/>
</dbReference>
<evidence type="ECO:0000256" key="4">
    <source>
        <dbReference type="ARBA" id="ARBA00022475"/>
    </source>
</evidence>
<gene>
    <name evidence="13" type="ordered locus">Metev_0261</name>
</gene>
<dbReference type="AlphaFoldDB" id="D7E6G7"/>
<evidence type="ECO:0000256" key="5">
    <source>
        <dbReference type="ARBA" id="ARBA00022519"/>
    </source>
</evidence>
<name>D7E6G7_METEZ</name>
<dbReference type="GO" id="GO:0005886">
    <property type="term" value="C:plasma membrane"/>
    <property type="evidence" value="ECO:0007669"/>
    <property type="project" value="UniProtKB-SubCell"/>
</dbReference>
<evidence type="ECO:0000313" key="13">
    <source>
        <dbReference type="EMBL" id="ADI73189.1"/>
    </source>
</evidence>
<dbReference type="OrthoDB" id="111943at2157"/>
<evidence type="ECO:0000256" key="7">
    <source>
        <dbReference type="ARBA" id="ARBA00022692"/>
    </source>
</evidence>
<dbReference type="InterPro" id="IPR003445">
    <property type="entry name" value="Cat_transpt"/>
</dbReference>
<dbReference type="PIRSF" id="PIRSF006247">
    <property type="entry name" value="TrkH"/>
    <property type="match status" value="1"/>
</dbReference>